<evidence type="ECO:0000256" key="4">
    <source>
        <dbReference type="ARBA" id="ARBA00022833"/>
    </source>
</evidence>
<keyword evidence="4 7" id="KW-0862">Zinc</keyword>
<dbReference type="Pfam" id="PF21176">
    <property type="entry name" value="RecR_HhH"/>
    <property type="match status" value="1"/>
</dbReference>
<proteinExistence type="inferred from homology"/>
<evidence type="ECO:0000256" key="1">
    <source>
        <dbReference type="ARBA" id="ARBA00022723"/>
    </source>
</evidence>
<dbReference type="InterPro" id="IPR015967">
    <property type="entry name" value="Rcmb_RecR_Znf"/>
</dbReference>
<keyword evidence="5 7" id="KW-0233">DNA recombination</keyword>
<dbReference type="Gene3D" id="3.30.60.80">
    <property type="match status" value="1"/>
</dbReference>
<accession>A0A2M8P460</accession>
<dbReference type="Gene3D" id="3.40.1360.10">
    <property type="match status" value="1"/>
</dbReference>
<dbReference type="NCBIfam" id="TIGR00615">
    <property type="entry name" value="recR"/>
    <property type="match status" value="1"/>
</dbReference>
<dbReference type="Gene3D" id="6.10.250.240">
    <property type="match status" value="1"/>
</dbReference>
<evidence type="ECO:0000256" key="5">
    <source>
        <dbReference type="ARBA" id="ARBA00023172"/>
    </source>
</evidence>
<comment type="similarity">
    <text evidence="7">Belongs to the RecR family.</text>
</comment>
<dbReference type="InterPro" id="IPR006171">
    <property type="entry name" value="TOPRIM_dom"/>
</dbReference>
<dbReference type="PANTHER" id="PTHR30446">
    <property type="entry name" value="RECOMBINATION PROTEIN RECR"/>
    <property type="match status" value="1"/>
</dbReference>
<dbReference type="Pfam" id="PF21175">
    <property type="entry name" value="RecR_C"/>
    <property type="match status" value="1"/>
</dbReference>
<gene>
    <name evidence="7" type="primary">recR</name>
    <name evidence="9" type="ORF">CUN51_01500</name>
</gene>
<evidence type="ECO:0000256" key="7">
    <source>
        <dbReference type="HAMAP-Rule" id="MF_00017"/>
    </source>
</evidence>
<reference evidence="9 10" key="1">
    <citation type="submission" date="2017-11" db="EMBL/GenBank/DDBJ databases">
        <title>Evolution of Phototrophy in the Chloroflexi Phylum Driven by Horizontal Gene Transfer.</title>
        <authorList>
            <person name="Ward L.M."/>
            <person name="Hemp J."/>
            <person name="Shih P.M."/>
            <person name="Mcglynn S.E."/>
            <person name="Fischer W."/>
        </authorList>
    </citation>
    <scope>NUCLEOTIDE SEQUENCE [LARGE SCALE GENOMIC DNA]</scope>
    <source>
        <strain evidence="9">CP2_2F</strain>
    </source>
</reference>
<organism evidence="9 10">
    <name type="scientific">Candidatus Thermofonsia Clade 1 bacterium</name>
    <dbReference type="NCBI Taxonomy" id="2364210"/>
    <lineage>
        <taxon>Bacteria</taxon>
        <taxon>Bacillati</taxon>
        <taxon>Chloroflexota</taxon>
        <taxon>Candidatus Thermofontia</taxon>
        <taxon>Candidatus Thermofonsia Clade 1</taxon>
    </lineage>
</organism>
<evidence type="ECO:0000256" key="3">
    <source>
        <dbReference type="ARBA" id="ARBA00022771"/>
    </source>
</evidence>
<evidence type="ECO:0000256" key="6">
    <source>
        <dbReference type="ARBA" id="ARBA00023204"/>
    </source>
</evidence>
<dbReference type="Pfam" id="PF02132">
    <property type="entry name" value="RecR_ZnF"/>
    <property type="match status" value="1"/>
</dbReference>
<keyword evidence="1 7" id="KW-0479">Metal-binding</keyword>
<dbReference type="Gene3D" id="1.10.8.420">
    <property type="entry name" value="RecR Domain 1"/>
    <property type="match status" value="1"/>
</dbReference>
<name>A0A2M8P460_9CHLR</name>
<evidence type="ECO:0000259" key="8">
    <source>
        <dbReference type="PROSITE" id="PS50880"/>
    </source>
</evidence>
<dbReference type="PANTHER" id="PTHR30446:SF0">
    <property type="entry name" value="RECOMBINATION PROTEIN RECR"/>
    <property type="match status" value="1"/>
</dbReference>
<dbReference type="HAMAP" id="MF_00017">
    <property type="entry name" value="RecR"/>
    <property type="match status" value="1"/>
</dbReference>
<evidence type="ECO:0000256" key="2">
    <source>
        <dbReference type="ARBA" id="ARBA00022763"/>
    </source>
</evidence>
<dbReference type="GO" id="GO:0006310">
    <property type="term" value="P:DNA recombination"/>
    <property type="evidence" value="ECO:0007669"/>
    <property type="project" value="UniProtKB-UniRule"/>
</dbReference>
<comment type="caution">
    <text evidence="9">The sequence shown here is derived from an EMBL/GenBank/DDBJ whole genome shotgun (WGS) entry which is preliminary data.</text>
</comment>
<dbReference type="PROSITE" id="PS01300">
    <property type="entry name" value="RECR"/>
    <property type="match status" value="1"/>
</dbReference>
<sequence length="202" mass="21932">MSKAIPASVTRLIEAFAQLPGVGNKTASRLTYFLLRAPAPFVENLAQAIAELKAKTRLCPICFNITEEEPCAICADPQRDASQVMIVEEPLDVLAIERTGSYNGRYHVLHGVISPRDGIGPEQLKIRELVKRVREGAITELILGTNPGLEGDATAMYIKSELEAANLRPRLTRLARGLPSGADLEYADAATLTRALQGRQAL</sequence>
<dbReference type="GO" id="GO:0003677">
    <property type="term" value="F:DNA binding"/>
    <property type="evidence" value="ECO:0007669"/>
    <property type="project" value="UniProtKB-UniRule"/>
</dbReference>
<comment type="function">
    <text evidence="7">May play a role in DNA repair. It seems to be involved in an RecBC-independent recombinational process of DNA repair. It may act with RecF and RecO.</text>
</comment>
<dbReference type="CDD" id="cd01025">
    <property type="entry name" value="TOPRIM_recR"/>
    <property type="match status" value="1"/>
</dbReference>
<dbReference type="EMBL" id="PGTK01000001">
    <property type="protein sequence ID" value="PJF32331.1"/>
    <property type="molecule type" value="Genomic_DNA"/>
</dbReference>
<protein>
    <recommendedName>
        <fullName evidence="7">Recombination protein RecR</fullName>
    </recommendedName>
</protein>
<dbReference type="Pfam" id="PF13662">
    <property type="entry name" value="Toprim_4"/>
    <property type="match status" value="1"/>
</dbReference>
<dbReference type="GO" id="GO:0006281">
    <property type="term" value="P:DNA repair"/>
    <property type="evidence" value="ECO:0007669"/>
    <property type="project" value="UniProtKB-UniRule"/>
</dbReference>
<evidence type="ECO:0000313" key="10">
    <source>
        <dbReference type="Proteomes" id="UP000228921"/>
    </source>
</evidence>
<keyword evidence="3 7" id="KW-0863">Zinc-finger</keyword>
<dbReference type="SUPFAM" id="SSF111304">
    <property type="entry name" value="Recombination protein RecR"/>
    <property type="match status" value="1"/>
</dbReference>
<evidence type="ECO:0000313" key="9">
    <source>
        <dbReference type="EMBL" id="PJF32331.1"/>
    </source>
</evidence>
<keyword evidence="2 7" id="KW-0227">DNA damage</keyword>
<dbReference type="AlphaFoldDB" id="A0A2M8P460"/>
<dbReference type="PROSITE" id="PS50880">
    <property type="entry name" value="TOPRIM"/>
    <property type="match status" value="1"/>
</dbReference>
<dbReference type="InterPro" id="IPR023627">
    <property type="entry name" value="Rcmb_RecR"/>
</dbReference>
<dbReference type="SMART" id="SM00493">
    <property type="entry name" value="TOPRIM"/>
    <property type="match status" value="1"/>
</dbReference>
<feature type="zinc finger region" description="C4-type" evidence="7">
    <location>
        <begin position="59"/>
        <end position="74"/>
    </location>
</feature>
<feature type="domain" description="Toprim" evidence="8">
    <location>
        <begin position="82"/>
        <end position="179"/>
    </location>
</feature>
<dbReference type="InterPro" id="IPR034137">
    <property type="entry name" value="TOPRIM_RecR"/>
</dbReference>
<keyword evidence="6 7" id="KW-0234">DNA repair</keyword>
<dbReference type="GO" id="GO:0008270">
    <property type="term" value="F:zinc ion binding"/>
    <property type="evidence" value="ECO:0007669"/>
    <property type="project" value="UniProtKB-KW"/>
</dbReference>
<dbReference type="InterPro" id="IPR000093">
    <property type="entry name" value="DNA_Rcmb_RecR"/>
</dbReference>
<dbReference type="Proteomes" id="UP000228921">
    <property type="component" value="Unassembled WGS sequence"/>
</dbReference>